<dbReference type="Proteomes" id="UP001310594">
    <property type="component" value="Unassembled WGS sequence"/>
</dbReference>
<protein>
    <recommendedName>
        <fullName evidence="10">General negative regulator of transcription subunit</fullName>
    </recommendedName>
</protein>
<gene>
    <name evidence="14" type="primary">NOT5</name>
    <name evidence="14" type="ORF">LTR97_000016</name>
</gene>
<feature type="compositionally biased region" description="Basic and acidic residues" evidence="11">
    <location>
        <begin position="157"/>
        <end position="172"/>
    </location>
</feature>
<dbReference type="InterPro" id="IPR007207">
    <property type="entry name" value="Not_N"/>
</dbReference>
<dbReference type="AlphaFoldDB" id="A0AAN7VWV4"/>
<evidence type="ECO:0000313" key="15">
    <source>
        <dbReference type="Proteomes" id="UP001310594"/>
    </source>
</evidence>
<evidence type="ECO:0000259" key="12">
    <source>
        <dbReference type="Pfam" id="PF04065"/>
    </source>
</evidence>
<dbReference type="InterPro" id="IPR040168">
    <property type="entry name" value="Not2/3/5"/>
</dbReference>
<dbReference type="PIRSF" id="PIRSF005290">
    <property type="entry name" value="NOT_su_3_5"/>
    <property type="match status" value="1"/>
</dbReference>
<feature type="region of interest" description="Disordered" evidence="11">
    <location>
        <begin position="498"/>
        <end position="531"/>
    </location>
</feature>
<accession>A0AAN7VWV4</accession>
<dbReference type="Pfam" id="PF04153">
    <property type="entry name" value="NOT2_3_5_C"/>
    <property type="match status" value="1"/>
</dbReference>
<dbReference type="EMBL" id="JAVRQU010000001">
    <property type="protein sequence ID" value="KAK5707482.1"/>
    <property type="molecule type" value="Genomic_DNA"/>
</dbReference>
<feature type="region of interest" description="Disordered" evidence="11">
    <location>
        <begin position="153"/>
        <end position="172"/>
    </location>
</feature>
<comment type="caution">
    <text evidence="14">The sequence shown here is derived from an EMBL/GenBank/DDBJ whole genome shotgun (WGS) entry which is preliminary data.</text>
</comment>
<feature type="compositionally biased region" description="Basic and acidic residues" evidence="11">
    <location>
        <begin position="397"/>
        <end position="409"/>
    </location>
</feature>
<name>A0AAN7VWV4_9PEZI</name>
<keyword evidence="4 10" id="KW-0963">Cytoplasm</keyword>
<evidence type="ECO:0000256" key="11">
    <source>
        <dbReference type="SAM" id="MobiDB-lite"/>
    </source>
</evidence>
<evidence type="ECO:0000256" key="10">
    <source>
        <dbReference type="PIRNR" id="PIRNR005290"/>
    </source>
</evidence>
<feature type="compositionally biased region" description="Polar residues" evidence="11">
    <location>
        <begin position="285"/>
        <end position="300"/>
    </location>
</feature>
<dbReference type="GO" id="GO:0006355">
    <property type="term" value="P:regulation of DNA-templated transcription"/>
    <property type="evidence" value="ECO:0007669"/>
    <property type="project" value="InterPro"/>
</dbReference>
<evidence type="ECO:0000256" key="2">
    <source>
        <dbReference type="ARBA" id="ARBA00004496"/>
    </source>
</evidence>
<feature type="compositionally biased region" description="Low complexity" evidence="11">
    <location>
        <begin position="420"/>
        <end position="434"/>
    </location>
</feature>
<evidence type="ECO:0000256" key="5">
    <source>
        <dbReference type="ARBA" id="ARBA00022491"/>
    </source>
</evidence>
<comment type="similarity">
    <text evidence="3 10">Belongs to the CNOT2/3/5 family.</text>
</comment>
<keyword evidence="5 10" id="KW-0678">Repressor</keyword>
<evidence type="ECO:0000259" key="13">
    <source>
        <dbReference type="Pfam" id="PF04153"/>
    </source>
</evidence>
<keyword evidence="7 10" id="KW-0805">Transcription regulation</keyword>
<keyword evidence="6" id="KW-0597">Phosphoprotein</keyword>
<dbReference type="Gene3D" id="2.30.30.1020">
    <property type="entry name" value="CCR4-NOT complex subunit 2/3/5, C-terminal domain"/>
    <property type="match status" value="1"/>
</dbReference>
<dbReference type="InterPro" id="IPR007282">
    <property type="entry name" value="NOT2/3/5_C"/>
</dbReference>
<dbReference type="GO" id="GO:0000289">
    <property type="term" value="P:nuclear-transcribed mRNA poly(A) tail shortening"/>
    <property type="evidence" value="ECO:0007669"/>
    <property type="project" value="UniProtKB-ARBA"/>
</dbReference>
<keyword evidence="9 10" id="KW-0539">Nucleus</keyword>
<feature type="domain" description="CCR4-Not complex component Not N-terminal" evidence="12">
    <location>
        <begin position="3"/>
        <end position="231"/>
    </location>
</feature>
<dbReference type="Pfam" id="PF04065">
    <property type="entry name" value="Not3"/>
    <property type="match status" value="1"/>
</dbReference>
<keyword evidence="8 10" id="KW-0804">Transcription</keyword>
<evidence type="ECO:0000313" key="14">
    <source>
        <dbReference type="EMBL" id="KAK5707482.1"/>
    </source>
</evidence>
<feature type="compositionally biased region" description="Low complexity" evidence="11">
    <location>
        <begin position="345"/>
        <end position="354"/>
    </location>
</feature>
<dbReference type="GO" id="GO:0030015">
    <property type="term" value="C:CCR4-NOT core complex"/>
    <property type="evidence" value="ECO:0007669"/>
    <property type="project" value="UniProtKB-UniRule"/>
</dbReference>
<organism evidence="14 15">
    <name type="scientific">Elasticomyces elasticus</name>
    <dbReference type="NCBI Taxonomy" id="574655"/>
    <lineage>
        <taxon>Eukaryota</taxon>
        <taxon>Fungi</taxon>
        <taxon>Dikarya</taxon>
        <taxon>Ascomycota</taxon>
        <taxon>Pezizomycotina</taxon>
        <taxon>Dothideomycetes</taxon>
        <taxon>Dothideomycetidae</taxon>
        <taxon>Mycosphaerellales</taxon>
        <taxon>Teratosphaeriaceae</taxon>
        <taxon>Elasticomyces</taxon>
    </lineage>
</organism>
<dbReference type="PANTHER" id="PTHR23326">
    <property type="entry name" value="CCR4 NOT-RELATED"/>
    <property type="match status" value="1"/>
</dbReference>
<evidence type="ECO:0000256" key="6">
    <source>
        <dbReference type="ARBA" id="ARBA00022553"/>
    </source>
</evidence>
<evidence type="ECO:0000256" key="9">
    <source>
        <dbReference type="ARBA" id="ARBA00023242"/>
    </source>
</evidence>
<comment type="subcellular location">
    <subcellularLocation>
        <location evidence="2 10">Cytoplasm</location>
    </subcellularLocation>
    <subcellularLocation>
        <location evidence="1 10">Nucleus</location>
    </subcellularLocation>
</comment>
<evidence type="ECO:0000256" key="3">
    <source>
        <dbReference type="ARBA" id="ARBA00007682"/>
    </source>
</evidence>
<evidence type="ECO:0000256" key="8">
    <source>
        <dbReference type="ARBA" id="ARBA00023163"/>
    </source>
</evidence>
<evidence type="ECO:0000256" key="1">
    <source>
        <dbReference type="ARBA" id="ARBA00004123"/>
    </source>
</evidence>
<keyword evidence="10" id="KW-0010">Activator</keyword>
<proteinExistence type="inferred from homology"/>
<sequence>MAARKLAQEIEKEYKTIALGIAAFDGVYEKLSASQNSSQREKLEDSLKKEIKKLQRSRDKVKTWATSSEIKNKTPLVEQRKLIETRMETFKMVEKEMKTKAFSKEGLSAAAKLDPKEREKLDVSNFISEQVDALGLQTEAFEAEIETLHAATKKGKKDTGKADRLSELERTVEKHKEHTSKLEIILRGVENGSIDVEQVSEIKDEIKHYVENNQEVDFEENEWMYEGLNLEEEEDLWGMNKEDGERGSSQDAQSVADDTPDLDIGAPPAVKSAGPSKGKSASISETPGQSSARRSSTQHAKSPLPALSTLHSSLPANVLAGKPVVSDMKPAPLPTIPTGQPLKYASAAAAAASSVGIAPLPPPPGGAHKSNERPLSSPSPTATPAQPAEPIPQPSKPAEKPAPREEPPRQAEVPKPATRSSSKAPSVAPSPHVSQAQPARPESSSKAAQPQPPSPDSGVAGMALSNGTTAPEEEEEEEESIYHLPSSLTDLLDSFEETKSRVSANQPFDPALLQTSRTTAPIPSDASKPSHYTPLTPYPYTPAHYPTTPLPIFSDPALYSRIDTDSLFYAFYYRQGTYQQYLAAKALKGQSWRFHKQYQTWFQRHEEPKRITEEFEEGAYRFFDYESTWMNRRKADFKFAYKFLEDDL</sequence>
<dbReference type="InterPro" id="IPR012270">
    <property type="entry name" value="CCR4-NOT_su3/5"/>
</dbReference>
<feature type="domain" description="NOT2/NOT3/NOT5 C-terminal" evidence="13">
    <location>
        <begin position="519"/>
        <end position="644"/>
    </location>
</feature>
<feature type="region of interest" description="Disordered" evidence="11">
    <location>
        <begin position="240"/>
        <end position="309"/>
    </location>
</feature>
<feature type="compositionally biased region" description="Low complexity" evidence="11">
    <location>
        <begin position="269"/>
        <end position="284"/>
    </location>
</feature>
<dbReference type="FunFam" id="2.30.30.1020:FF:000006">
    <property type="entry name" value="CCR4-NOT transcription complex, subunit 3"/>
    <property type="match status" value="1"/>
</dbReference>
<feature type="region of interest" description="Disordered" evidence="11">
    <location>
        <begin position="324"/>
        <end position="483"/>
    </location>
</feature>
<comment type="function">
    <text evidence="10">Acts as component of the CCR4-NOT core complex, which in the nucleus seems to be a general transcription factor, and in the cytoplasm the major mRNA deadenylase involved in mRNA turnover. The NOT protein subcomplex negatively regulates the basal and activated transcription of many genes. Preferentially affects TC-type TATA element-dependent transcription. Could directly or indirectly inhibit component(s) of the general transcription machinery.</text>
</comment>
<dbReference type="GO" id="GO:0005634">
    <property type="term" value="C:nucleus"/>
    <property type="evidence" value="ECO:0007669"/>
    <property type="project" value="UniProtKB-SubCell"/>
</dbReference>
<evidence type="ECO:0000256" key="7">
    <source>
        <dbReference type="ARBA" id="ARBA00023015"/>
    </source>
</evidence>
<dbReference type="GO" id="GO:0000932">
    <property type="term" value="C:P-body"/>
    <property type="evidence" value="ECO:0007669"/>
    <property type="project" value="UniProtKB-UniRule"/>
</dbReference>
<reference evidence="14" key="1">
    <citation type="submission" date="2023-08" db="EMBL/GenBank/DDBJ databases">
        <title>Black Yeasts Isolated from many extreme environments.</title>
        <authorList>
            <person name="Coleine C."/>
            <person name="Stajich J.E."/>
            <person name="Selbmann L."/>
        </authorList>
    </citation>
    <scope>NUCLEOTIDE SEQUENCE</scope>
    <source>
        <strain evidence="14">CCFEE 5810</strain>
    </source>
</reference>
<feature type="compositionally biased region" description="Low complexity" evidence="11">
    <location>
        <begin position="374"/>
        <end position="386"/>
    </location>
</feature>
<evidence type="ECO:0000256" key="4">
    <source>
        <dbReference type="ARBA" id="ARBA00022490"/>
    </source>
</evidence>
<dbReference type="InterPro" id="IPR038635">
    <property type="entry name" value="CCR4-NOT_su2/3/5_C_sf"/>
</dbReference>